<dbReference type="Pfam" id="PF06897">
    <property type="entry name" value="DUF1269"/>
    <property type="match status" value="1"/>
</dbReference>
<accession>A0A5B9MAB8</accession>
<organism evidence="1 2">
    <name type="scientific">Stieleria maiorica</name>
    <dbReference type="NCBI Taxonomy" id="2795974"/>
    <lineage>
        <taxon>Bacteria</taxon>
        <taxon>Pseudomonadati</taxon>
        <taxon>Planctomycetota</taxon>
        <taxon>Planctomycetia</taxon>
        <taxon>Pirellulales</taxon>
        <taxon>Pirellulaceae</taxon>
        <taxon>Stieleria</taxon>
    </lineage>
</organism>
<dbReference type="PANTHER" id="PTHR36109:SF2">
    <property type="entry name" value="MEMBRANE PROTEIN"/>
    <property type="match status" value="1"/>
</dbReference>
<dbReference type="EMBL" id="CP036264">
    <property type="protein sequence ID" value="QEF97623.1"/>
    <property type="molecule type" value="Genomic_DNA"/>
</dbReference>
<dbReference type="RefSeq" id="WP_147867276.1">
    <property type="nucleotide sequence ID" value="NZ_CP036264.1"/>
</dbReference>
<dbReference type="PANTHER" id="PTHR36109">
    <property type="entry name" value="MEMBRANE PROTEIN-RELATED"/>
    <property type="match status" value="1"/>
</dbReference>
<evidence type="ECO:0000313" key="1">
    <source>
        <dbReference type="EMBL" id="QEF97623.1"/>
    </source>
</evidence>
<dbReference type="InterPro" id="IPR052948">
    <property type="entry name" value="Low_temp-induced_all0457"/>
</dbReference>
<gene>
    <name evidence="1" type="ORF">Mal15_16640</name>
</gene>
<keyword evidence="2" id="KW-1185">Reference proteome</keyword>
<evidence type="ECO:0008006" key="3">
    <source>
        <dbReference type="Google" id="ProtNLM"/>
    </source>
</evidence>
<reference evidence="1 2" key="1">
    <citation type="submission" date="2019-02" db="EMBL/GenBank/DDBJ databases">
        <title>Planctomycetal bacteria perform biofilm scaping via a novel small molecule.</title>
        <authorList>
            <person name="Jeske O."/>
            <person name="Boedeker C."/>
            <person name="Wiegand S."/>
            <person name="Breitling P."/>
            <person name="Kallscheuer N."/>
            <person name="Jogler M."/>
            <person name="Rohde M."/>
            <person name="Petersen J."/>
            <person name="Medema M.H."/>
            <person name="Surup F."/>
            <person name="Jogler C."/>
        </authorList>
    </citation>
    <scope>NUCLEOTIDE SEQUENCE [LARGE SCALE GENOMIC DNA]</scope>
    <source>
        <strain evidence="1 2">Mal15</strain>
    </source>
</reference>
<evidence type="ECO:0000313" key="2">
    <source>
        <dbReference type="Proteomes" id="UP000321353"/>
    </source>
</evidence>
<dbReference type="Proteomes" id="UP000321353">
    <property type="component" value="Chromosome"/>
</dbReference>
<dbReference type="InterPro" id="IPR009200">
    <property type="entry name" value="DUF1269_membrane"/>
</dbReference>
<sequence>MDQNCLIAEYTNERDFQIAIEVLEKAHYTQDEVSIVKHADDSRLAEIEEAEDKTPTSMSGEKAAAAGTIAGGTLGAALGTMTLIGPLLVAGPLLGMAAGAVGGGLVGTVKSWGVDDEVAASYEAKVRDGAMLLIVTTNDLRLKGAEQILKTTGPDSLEMYDR</sequence>
<dbReference type="KEGG" id="smam:Mal15_16640"/>
<name>A0A5B9MAB8_9BACT</name>
<proteinExistence type="predicted"/>
<dbReference type="AlphaFoldDB" id="A0A5B9MAB8"/>
<protein>
    <recommendedName>
        <fullName evidence="3">DUF1269 domain-containing protein</fullName>
    </recommendedName>
</protein>